<gene>
    <name evidence="1" type="ORF">PS631_02776</name>
</gene>
<dbReference type="Proteomes" id="UP000399692">
    <property type="component" value="Unassembled WGS sequence"/>
</dbReference>
<proteinExistence type="predicted"/>
<organism evidence="1 2">
    <name type="scientific">Pseudomonas fluorescens</name>
    <dbReference type="NCBI Taxonomy" id="294"/>
    <lineage>
        <taxon>Bacteria</taxon>
        <taxon>Pseudomonadati</taxon>
        <taxon>Pseudomonadota</taxon>
        <taxon>Gammaproteobacteria</taxon>
        <taxon>Pseudomonadales</taxon>
        <taxon>Pseudomonadaceae</taxon>
        <taxon>Pseudomonas</taxon>
    </lineage>
</organism>
<dbReference type="AlphaFoldDB" id="A0A5E6TBS9"/>
<accession>A0A5E6TBS9</accession>
<reference evidence="1 2" key="1">
    <citation type="submission" date="2019-09" db="EMBL/GenBank/DDBJ databases">
        <authorList>
            <person name="Chandra G."/>
            <person name="Truman W A."/>
        </authorList>
    </citation>
    <scope>NUCLEOTIDE SEQUENCE [LARGE SCALE GENOMIC DNA]</scope>
    <source>
        <strain evidence="1">PS631</strain>
    </source>
</reference>
<protein>
    <submittedName>
        <fullName evidence="1">Uncharacterized protein</fullName>
    </submittedName>
</protein>
<evidence type="ECO:0000313" key="1">
    <source>
        <dbReference type="EMBL" id="VVM89697.1"/>
    </source>
</evidence>
<name>A0A5E6TBS9_PSEFL</name>
<dbReference type="OrthoDB" id="3174560at2"/>
<dbReference type="EMBL" id="CABVHF010000008">
    <property type="protein sequence ID" value="VVM89697.1"/>
    <property type="molecule type" value="Genomic_DNA"/>
</dbReference>
<dbReference type="Gene3D" id="6.20.450.20">
    <property type="match status" value="1"/>
</dbReference>
<sequence>MPTLQLNHAELRRIAETGRVHATHVVGQPGGWAVQINVDESEHLLTAQRSGSVRLFKKLETLVVYLHELGIDHFEIDSSNYDPRQLSTYQRPDRAEALKRVHDAAAYETWFFEQVEASLSDTTPATDDQDAESAFAARRAALRAKPH</sequence>
<evidence type="ECO:0000313" key="2">
    <source>
        <dbReference type="Proteomes" id="UP000399692"/>
    </source>
</evidence>